<dbReference type="EMBL" id="QZBD01000169">
    <property type="protein sequence ID" value="THY25815.1"/>
    <property type="molecule type" value="Genomic_DNA"/>
</dbReference>
<evidence type="ECO:0000313" key="1">
    <source>
        <dbReference type="EMBL" id="THY25815.1"/>
    </source>
</evidence>
<protein>
    <submittedName>
        <fullName evidence="1">Uncharacterized protein</fullName>
    </submittedName>
</protein>
<name>A0A4S9LB12_AURPU</name>
<evidence type="ECO:0000313" key="2">
    <source>
        <dbReference type="Proteomes" id="UP000306584"/>
    </source>
</evidence>
<proteinExistence type="predicted"/>
<gene>
    <name evidence="1" type="ORF">D6D01_04861</name>
</gene>
<organism evidence="1 2">
    <name type="scientific">Aureobasidium pullulans</name>
    <name type="common">Black yeast</name>
    <name type="synonym">Pullularia pullulans</name>
    <dbReference type="NCBI Taxonomy" id="5580"/>
    <lineage>
        <taxon>Eukaryota</taxon>
        <taxon>Fungi</taxon>
        <taxon>Dikarya</taxon>
        <taxon>Ascomycota</taxon>
        <taxon>Pezizomycotina</taxon>
        <taxon>Dothideomycetes</taxon>
        <taxon>Dothideomycetidae</taxon>
        <taxon>Dothideales</taxon>
        <taxon>Saccotheciaceae</taxon>
        <taxon>Aureobasidium</taxon>
    </lineage>
</organism>
<accession>A0A4S9LB12</accession>
<comment type="caution">
    <text evidence="1">The sequence shown here is derived from an EMBL/GenBank/DDBJ whole genome shotgun (WGS) entry which is preliminary data.</text>
</comment>
<reference evidence="1 2" key="1">
    <citation type="submission" date="2018-10" db="EMBL/GenBank/DDBJ databases">
        <title>Fifty Aureobasidium pullulans genomes reveal a recombining polyextremotolerant generalist.</title>
        <authorList>
            <person name="Gostincar C."/>
            <person name="Turk M."/>
            <person name="Zajc J."/>
            <person name="Gunde-Cimerman N."/>
        </authorList>
    </citation>
    <scope>NUCLEOTIDE SEQUENCE [LARGE SCALE GENOMIC DNA]</scope>
    <source>
        <strain evidence="1 2">EXF-6604</strain>
    </source>
</reference>
<sequence>MEASWKVFGVMIPSLMSWCADDQPRGETSTKRPVLESVPCCKPTAPASHASIIESFDLFMKLWRLQSVCEVCITTSVSDQSRAIVPPRRKEAVFILRSLCCLPSRLPSSRMTPNDRDRAGTGSSFQKICLWTQLVHRPWWGLWQFGTELRVKTTFAMSCRCLRTLEFGTKPFPSHYLQTLVNRCLVFWNATRSVRSVRLMARASCVCPSTQVS</sequence>
<dbReference type="AlphaFoldDB" id="A0A4S9LB12"/>
<dbReference type="Proteomes" id="UP000306584">
    <property type="component" value="Unassembled WGS sequence"/>
</dbReference>